<evidence type="ECO:0000256" key="1">
    <source>
        <dbReference type="SAM" id="MobiDB-lite"/>
    </source>
</evidence>
<dbReference type="VEuPathDB" id="TriTrypDB:LdBPK_260560.1"/>
<dbReference type="EMBL" id="CP029525">
    <property type="protein sequence ID" value="AYU79658.1"/>
    <property type="molecule type" value="Genomic_DNA"/>
</dbReference>
<evidence type="ECO:0000313" key="2">
    <source>
        <dbReference type="EMBL" id="AYU79658.1"/>
    </source>
</evidence>
<keyword evidence="3" id="KW-1185">Reference proteome</keyword>
<dbReference type="AlphaFoldDB" id="A0A3Q8ICN9"/>
<feature type="compositionally biased region" description="Low complexity" evidence="1">
    <location>
        <begin position="438"/>
        <end position="449"/>
    </location>
</feature>
<proteinExistence type="predicted"/>
<reference evidence="2 3" key="1">
    <citation type="journal article" date="2018" name="Sci. Rep.">
        <title>A complete Leishmania donovani reference genome identifies novel genetic variations associated with virulence.</title>
        <authorList>
            <person name="Lypaczewski P."/>
            <person name="Hoshizaki J."/>
            <person name="Zhang W.-W."/>
            <person name="McCall L.-I."/>
            <person name="Torcivia-Rodriguez J."/>
            <person name="Simonyan V."/>
            <person name="Kaur A."/>
            <person name="Dewar K."/>
            <person name="Matlashewski G."/>
        </authorList>
    </citation>
    <scope>NUCLEOTIDE SEQUENCE [LARGE SCALE GENOMIC DNA]</scope>
    <source>
        <strain evidence="2 3">LdCL</strain>
    </source>
</reference>
<feature type="region of interest" description="Disordered" evidence="1">
    <location>
        <begin position="648"/>
        <end position="703"/>
    </location>
</feature>
<organism evidence="2 3">
    <name type="scientific">Leishmania donovani</name>
    <dbReference type="NCBI Taxonomy" id="5661"/>
    <lineage>
        <taxon>Eukaryota</taxon>
        <taxon>Discoba</taxon>
        <taxon>Euglenozoa</taxon>
        <taxon>Kinetoplastea</taxon>
        <taxon>Metakinetoplastina</taxon>
        <taxon>Trypanosomatida</taxon>
        <taxon>Trypanosomatidae</taxon>
        <taxon>Leishmaniinae</taxon>
        <taxon>Leishmania</taxon>
    </lineage>
</organism>
<name>A0A3Q8ICN9_LEIDO</name>
<dbReference type="VEuPathDB" id="TriTrypDB:LDHU3_26.0750"/>
<gene>
    <name evidence="2" type="ORF">LdCL_260011300</name>
</gene>
<feature type="region of interest" description="Disordered" evidence="1">
    <location>
        <begin position="162"/>
        <end position="203"/>
    </location>
</feature>
<accession>A0A3Q8ICN9</accession>
<feature type="region of interest" description="Disordered" evidence="1">
    <location>
        <begin position="436"/>
        <end position="458"/>
    </location>
</feature>
<protein>
    <submittedName>
        <fullName evidence="2">Spliced leader RNA PSE-promoter transcription factor, putative</fullName>
    </submittedName>
</protein>
<dbReference type="VEuPathDB" id="TriTrypDB:LdCL_260011300"/>
<feature type="compositionally biased region" description="Polar residues" evidence="1">
    <location>
        <begin position="175"/>
        <end position="196"/>
    </location>
</feature>
<dbReference type="OrthoDB" id="276008at2759"/>
<evidence type="ECO:0000313" key="3">
    <source>
        <dbReference type="Proteomes" id="UP000274082"/>
    </source>
</evidence>
<sequence length="703" mass="77781">MCEGATVALLTLQPSSLGSKPPLSPPSTDTRTMRRSLRLWCSKLDLDGNPSRYFPRFRPRRLVMPVDPSDLHSDKRQPNPLFMKVKAQKRQRRRAEMRGAVQLASVPKERSVGDVYRLLMDACETQNLFSDAALTPRTVRDLESLLQAYKAANAALRRSGQASAAPLDGGAASAGESTTEQGSPRNDNAPQHSSPLYSRAFQASPPPVAASSFASATAADTLSIREVDQMWSMLDHTPLNAPVHGALALRGDALVRSVLLELTYSAYPRLRSKHVQQLLHETTGFLPCGRIAMRIGLAEHCGVEGDIAMWRELNVLSERMRIARKEAAAHLQRVEKGIAAQRRWYWRAVLRSAAARLKLFPVHKEDLLPRMQWVRSFLFAFVAFVEMAETSGDAHARVRPLIYQLFASQLARHIRLRQIIEAAEAIVAATSEQDARVDAPAAAPSATSPLSPPLDDNEASVEALHRRVAEELARVKSRTVDEEEVLEGRAHPMNRRADRRREQFESSGGAHGTQMLHDEALERHAEDYGHLAPPLLLHALESTSPNAFKEAQLVLRYAPQVSEKLRRSPIDVDQVVRRVVDVQETNNYASLHNAQQYRQVEYTVCRLYAGRYCLGEGKGETLMSAMQDASMRMLLNYYLRFPLSAPSPLESPTRAEGSSDCSSHGNGRAAIATAHIPDGEDGNAGGVPAPRIRSPTTEEEVVL</sequence>
<dbReference type="Proteomes" id="UP000274082">
    <property type="component" value="Chromosome 26"/>
</dbReference>